<reference evidence="1 2" key="1">
    <citation type="submission" date="2016-10" db="EMBL/GenBank/DDBJ databases">
        <authorList>
            <person name="de Groot N.N."/>
        </authorList>
    </citation>
    <scope>NUCLEOTIDE SEQUENCE [LARGE SCALE GENOMIC DNA]</scope>
    <source>
        <strain evidence="1 2">DSM 12130</strain>
    </source>
</reference>
<protein>
    <submittedName>
        <fullName evidence="1">Uncharacterized protein</fullName>
    </submittedName>
</protein>
<keyword evidence="2" id="KW-1185">Reference proteome</keyword>
<accession>A0A1H0JU37</accession>
<dbReference type="AlphaFoldDB" id="A0A1H0JU37"/>
<sequence>MFILHQTGYQMDNLANILALEIKQEIATRYFSFRKKAETESEEYKKQLDQAKISLQPTLDTIAGELATMKVLLVPDSVVYLDFLTFTRLPQSLGEQGDEGQSTEKKLNHLIFGPIFIKKHKHKKLVFSTYQALETALAKYCEEQNRLVKWHNSLEKEIDHFFRNNDIGSILDFLRQMNSPDGTRSTILDTSPGPGSDKLNRELRIFPPPPVSAELVILPLIPHFKNAKPTLKQLALRAFPGYQAN</sequence>
<gene>
    <name evidence="1" type="ORF">SAMN05660330_00321</name>
</gene>
<dbReference type="Proteomes" id="UP000199073">
    <property type="component" value="Unassembled WGS sequence"/>
</dbReference>
<proteinExistence type="predicted"/>
<evidence type="ECO:0000313" key="1">
    <source>
        <dbReference type="EMBL" id="SDO47134.1"/>
    </source>
</evidence>
<dbReference type="STRING" id="91360.SAMN05660330_00321"/>
<evidence type="ECO:0000313" key="2">
    <source>
        <dbReference type="Proteomes" id="UP000199073"/>
    </source>
</evidence>
<organism evidence="1 2">
    <name type="scientific">Desulforhopalus singaporensis</name>
    <dbReference type="NCBI Taxonomy" id="91360"/>
    <lineage>
        <taxon>Bacteria</taxon>
        <taxon>Pseudomonadati</taxon>
        <taxon>Thermodesulfobacteriota</taxon>
        <taxon>Desulfobulbia</taxon>
        <taxon>Desulfobulbales</taxon>
        <taxon>Desulfocapsaceae</taxon>
        <taxon>Desulforhopalus</taxon>
    </lineage>
</organism>
<dbReference type="EMBL" id="FNJI01000002">
    <property type="protein sequence ID" value="SDO47134.1"/>
    <property type="molecule type" value="Genomic_DNA"/>
</dbReference>
<name>A0A1H0JU37_9BACT</name>